<dbReference type="RefSeq" id="WP_188411099.1">
    <property type="nucleotide sequence ID" value="NZ_BMCP01000008.1"/>
</dbReference>
<proteinExistence type="predicted"/>
<reference evidence="3" key="1">
    <citation type="journal article" date="2014" name="Int. J. Syst. Evol. Microbiol.">
        <title>Complete genome sequence of Corynebacterium casei LMG S-19264T (=DSM 44701T), isolated from a smear-ripened cheese.</title>
        <authorList>
            <consortium name="US DOE Joint Genome Institute (JGI-PGF)"/>
            <person name="Walter F."/>
            <person name="Albersmeier A."/>
            <person name="Kalinowski J."/>
            <person name="Ruckert C."/>
        </authorList>
    </citation>
    <scope>NUCLEOTIDE SEQUENCE</scope>
    <source>
        <strain evidence="3">CCM 7684</strain>
    </source>
</reference>
<dbReference type="PANTHER" id="PTHR30006">
    <property type="entry name" value="THIAMINE-BINDING PERIPLASMIC PROTEIN-RELATED"/>
    <property type="match status" value="1"/>
</dbReference>
<dbReference type="Pfam" id="PF13343">
    <property type="entry name" value="SBP_bac_6"/>
    <property type="match status" value="1"/>
</dbReference>
<feature type="chain" id="PRO_5035313018" evidence="2">
    <location>
        <begin position="26"/>
        <end position="341"/>
    </location>
</feature>
<dbReference type="AlphaFoldDB" id="A0A8J2YNJ3"/>
<protein>
    <submittedName>
        <fullName evidence="3">Iron ABC transporter substrate-binding protein</fullName>
    </submittedName>
</protein>
<evidence type="ECO:0000313" key="4">
    <source>
        <dbReference type="Proteomes" id="UP000602745"/>
    </source>
</evidence>
<dbReference type="SUPFAM" id="SSF53850">
    <property type="entry name" value="Periplasmic binding protein-like II"/>
    <property type="match status" value="1"/>
</dbReference>
<dbReference type="PANTHER" id="PTHR30006:SF2">
    <property type="entry name" value="ABC TRANSPORTER SUBSTRATE-BINDING PROTEIN"/>
    <property type="match status" value="1"/>
</dbReference>
<dbReference type="Gene3D" id="3.40.190.10">
    <property type="entry name" value="Periplasmic binding protein-like II"/>
    <property type="match status" value="2"/>
</dbReference>
<name>A0A8J2YNJ3_9RHOB</name>
<feature type="signal peptide" evidence="2">
    <location>
        <begin position="1"/>
        <end position="25"/>
    </location>
</feature>
<evidence type="ECO:0000313" key="3">
    <source>
        <dbReference type="EMBL" id="GGE54778.1"/>
    </source>
</evidence>
<dbReference type="EMBL" id="BMCP01000008">
    <property type="protein sequence ID" value="GGE54778.1"/>
    <property type="molecule type" value="Genomic_DNA"/>
</dbReference>
<dbReference type="Proteomes" id="UP000602745">
    <property type="component" value="Unassembled WGS sequence"/>
</dbReference>
<accession>A0A8J2YNJ3</accession>
<organism evidence="3 4">
    <name type="scientific">Agaricicola taiwanensis</name>
    <dbReference type="NCBI Taxonomy" id="591372"/>
    <lineage>
        <taxon>Bacteria</taxon>
        <taxon>Pseudomonadati</taxon>
        <taxon>Pseudomonadota</taxon>
        <taxon>Alphaproteobacteria</taxon>
        <taxon>Rhodobacterales</taxon>
        <taxon>Paracoccaceae</taxon>
        <taxon>Agaricicola</taxon>
    </lineage>
</organism>
<reference evidence="3" key="2">
    <citation type="submission" date="2020-09" db="EMBL/GenBank/DDBJ databases">
        <authorList>
            <person name="Sun Q."/>
            <person name="Sedlacek I."/>
        </authorList>
    </citation>
    <scope>NUCLEOTIDE SEQUENCE</scope>
    <source>
        <strain evidence="3">CCM 7684</strain>
    </source>
</reference>
<keyword evidence="4" id="KW-1185">Reference proteome</keyword>
<evidence type="ECO:0000256" key="2">
    <source>
        <dbReference type="SAM" id="SignalP"/>
    </source>
</evidence>
<keyword evidence="1 2" id="KW-0732">Signal</keyword>
<evidence type="ECO:0000256" key="1">
    <source>
        <dbReference type="ARBA" id="ARBA00022729"/>
    </source>
</evidence>
<comment type="caution">
    <text evidence="3">The sequence shown here is derived from an EMBL/GenBank/DDBJ whole genome shotgun (WGS) entry which is preliminary data.</text>
</comment>
<gene>
    <name evidence="3" type="primary">afuA</name>
    <name evidence="3" type="ORF">GCM10007276_34720</name>
</gene>
<sequence>MKSLTCALTLSAVLVSGMLSGPVLAQSDEPPAELVAAAEKEGRLVYYSSEVDAINEAVVKAFEAKYKIDVEWLRLASGPLASRFAEEKNSGGTPADILRTADGSVFVENPEWFLELSPDLVPMLADYPASAYLENKRSVLTQYSTYVFTYNTNLVDEAELPKKWPDILNERWKGRVVLSDPRTSISWLAWIDAMVKAHGMQFAEAVRKQDWDIVSSAAPGAQQVAAGAYDGSTPAFTGHATPVVQQGAPLKFITPTDPSILKRDHIGIVKDAKHPNAARLFLHYRLSREALELSCKLNEVGAPLADIPGCIEVPENPTTVKDVWTPEEARPLMEALGLSQG</sequence>